<evidence type="ECO:0000313" key="2">
    <source>
        <dbReference type="Proteomes" id="UP001239111"/>
    </source>
</evidence>
<protein>
    <submittedName>
        <fullName evidence="1">Uncharacterized protein</fullName>
    </submittedName>
</protein>
<evidence type="ECO:0000313" key="1">
    <source>
        <dbReference type="EMBL" id="KAJ8678000.1"/>
    </source>
</evidence>
<gene>
    <name evidence="1" type="ORF">QAD02_013787</name>
</gene>
<dbReference type="EMBL" id="CM056742">
    <property type="protein sequence ID" value="KAJ8678000.1"/>
    <property type="molecule type" value="Genomic_DNA"/>
</dbReference>
<accession>A0ACC2P8A0</accession>
<name>A0ACC2P8A0_9HYME</name>
<sequence length="184" mass="20805">MCFIVIAVRRCLSFTRSDSSNAEEGTAGQDPSNVIPDRGAGAPEPQSQELLVLAKFYRYEAAIPPTAVVAASLIHKFNPERPDLDYLLPRQDGEGLITHEATQILKVSKVQSEDGEQDQYSRAEQSGNEIDEQSELDDQIEHESENERQAPEKSHCNFKEGEWQLRTHLIMFFLWYGLNFFGSD</sequence>
<comment type="caution">
    <text evidence="1">The sequence shown here is derived from an EMBL/GenBank/DDBJ whole genome shotgun (WGS) entry which is preliminary data.</text>
</comment>
<proteinExistence type="predicted"/>
<organism evidence="1 2">
    <name type="scientific">Eretmocerus hayati</name>
    <dbReference type="NCBI Taxonomy" id="131215"/>
    <lineage>
        <taxon>Eukaryota</taxon>
        <taxon>Metazoa</taxon>
        <taxon>Ecdysozoa</taxon>
        <taxon>Arthropoda</taxon>
        <taxon>Hexapoda</taxon>
        <taxon>Insecta</taxon>
        <taxon>Pterygota</taxon>
        <taxon>Neoptera</taxon>
        <taxon>Endopterygota</taxon>
        <taxon>Hymenoptera</taxon>
        <taxon>Apocrita</taxon>
        <taxon>Proctotrupomorpha</taxon>
        <taxon>Chalcidoidea</taxon>
        <taxon>Aphelinidae</taxon>
        <taxon>Aphelininae</taxon>
        <taxon>Eretmocerus</taxon>
    </lineage>
</organism>
<reference evidence="1" key="1">
    <citation type="submission" date="2023-04" db="EMBL/GenBank/DDBJ databases">
        <title>A chromosome-level genome assembly of the parasitoid wasp Eretmocerus hayati.</title>
        <authorList>
            <person name="Zhong Y."/>
            <person name="Liu S."/>
            <person name="Liu Y."/>
        </authorList>
    </citation>
    <scope>NUCLEOTIDE SEQUENCE</scope>
    <source>
        <strain evidence="1">ZJU_SS_LIU_2023</strain>
    </source>
</reference>
<keyword evidence="2" id="KW-1185">Reference proteome</keyword>
<dbReference type="Proteomes" id="UP001239111">
    <property type="component" value="Chromosome 2"/>
</dbReference>